<dbReference type="AlphaFoldDB" id="C5J654"/>
<dbReference type="InterPro" id="IPR036866">
    <property type="entry name" value="RibonucZ/Hydroxyglut_hydro"/>
</dbReference>
<dbReference type="Proteomes" id="UP000001491">
    <property type="component" value="Chromosome"/>
</dbReference>
<accession>C5J654</accession>
<organism evidence="3 4">
    <name type="scientific">Mesomycoplasma conjunctivae (strain ATCC 25834 / NCTC 10147 / HRC/581)</name>
    <name type="common">Mycoplasma conjunctivae</name>
    <dbReference type="NCBI Taxonomy" id="572263"/>
    <lineage>
        <taxon>Bacteria</taxon>
        <taxon>Bacillati</taxon>
        <taxon>Mycoplasmatota</taxon>
        <taxon>Mycoplasmoidales</taxon>
        <taxon>Metamycoplasmataceae</taxon>
        <taxon>Mesomycoplasma</taxon>
    </lineage>
</organism>
<dbReference type="Gene3D" id="3.60.15.10">
    <property type="entry name" value="Ribonuclease Z/Hydroxyacylglutathione hydrolase-like"/>
    <property type="match status" value="1"/>
</dbReference>
<dbReference type="eggNOG" id="COG0595">
    <property type="taxonomic scope" value="Bacteria"/>
</dbReference>
<feature type="domain" description="Ribonuclease J C-terminal" evidence="1">
    <location>
        <begin position="457"/>
        <end position="556"/>
    </location>
</feature>
<dbReference type="Gene3D" id="3.10.20.580">
    <property type="match status" value="1"/>
</dbReference>
<reference evidence="4" key="1">
    <citation type="journal article" date="2009" name="BMC Bioinformatics">
        <title>The Mycoplasma conjunctivae genome sequencing, annotation and analysis.</title>
        <authorList>
            <person name="Calderon-Copete S.P."/>
            <person name="Wigger G."/>
            <person name="Wunderlin C."/>
            <person name="Schmidheini T."/>
            <person name="Frey J."/>
            <person name="Quail M.A."/>
            <person name="Falquet L."/>
        </authorList>
    </citation>
    <scope>NUCLEOTIDE SEQUENCE [LARGE SCALE GENOMIC DNA]</scope>
    <source>
        <strain evidence="4">ATCC 25834 / NCTC 10147 / HRC/581</strain>
    </source>
</reference>
<keyword evidence="4" id="KW-1185">Reference proteome</keyword>
<dbReference type="InterPro" id="IPR041636">
    <property type="entry name" value="RNase_J_C"/>
</dbReference>
<dbReference type="HOGENOM" id="CLU_008727_3_2_14"/>
<dbReference type="Pfam" id="PF17770">
    <property type="entry name" value="RNase_J_C"/>
    <property type="match status" value="1"/>
</dbReference>
<dbReference type="Pfam" id="PF22505">
    <property type="entry name" value="RNase_J_b_CASP"/>
    <property type="match status" value="1"/>
</dbReference>
<dbReference type="EMBL" id="FM864216">
    <property type="protein sequence ID" value="CAT04946.1"/>
    <property type="molecule type" value="Genomic_DNA"/>
</dbReference>
<evidence type="ECO:0000259" key="1">
    <source>
        <dbReference type="Pfam" id="PF17770"/>
    </source>
</evidence>
<dbReference type="KEGG" id="mco:MCJ_002550"/>
<evidence type="ECO:0000313" key="3">
    <source>
        <dbReference type="EMBL" id="CAT04946.1"/>
    </source>
</evidence>
<gene>
    <name evidence="3" type="ordered locus">MCJ_002550</name>
</gene>
<evidence type="ECO:0000259" key="2">
    <source>
        <dbReference type="Pfam" id="PF22505"/>
    </source>
</evidence>
<dbReference type="PANTHER" id="PTHR43694:SF1">
    <property type="entry name" value="RIBONUCLEASE J"/>
    <property type="match status" value="1"/>
</dbReference>
<dbReference type="Gene3D" id="3.40.50.10710">
    <property type="entry name" value="Metallo-hydrolase/oxidoreductase"/>
    <property type="match status" value="1"/>
</dbReference>
<protein>
    <submittedName>
        <fullName evidence="3">HYPOTHETICAL Uncharacterized protein MG423</fullName>
    </submittedName>
</protein>
<feature type="domain" description="Ribonuclease J beta-CASP" evidence="2">
    <location>
        <begin position="223"/>
        <end position="349"/>
    </location>
</feature>
<name>C5J654_MESCH</name>
<dbReference type="InterPro" id="IPR042173">
    <property type="entry name" value="RNase_J_2"/>
</dbReference>
<dbReference type="PANTHER" id="PTHR43694">
    <property type="entry name" value="RIBONUCLEASE J"/>
    <property type="match status" value="1"/>
</dbReference>
<dbReference type="CDD" id="cd07714">
    <property type="entry name" value="RNaseJ_MBL-fold"/>
    <property type="match status" value="1"/>
</dbReference>
<dbReference type="SUPFAM" id="SSF56281">
    <property type="entry name" value="Metallo-hydrolase/oxidoreductase"/>
    <property type="match status" value="1"/>
</dbReference>
<evidence type="ECO:0000313" key="4">
    <source>
        <dbReference type="Proteomes" id="UP000001491"/>
    </source>
</evidence>
<sequence>MAKISFFALGGQDENGKNCYVLEIDNNIFVINSGVKIPLNSGIGIDTIIPDFSYIEKNAHKVKGVFITDSKNESFSALPWLVMKVKKLPIYCSSFTKALILDRMSKYGINTNDFEIKNIAKPIEISPQIKVKAIPVAGSMPGIYGFNFETEDGVILFLTNFIIGNLGIYGNTNLDLIKKYISHPKGILALIADSGRANFPGKTIDKIFTKSFLEKTFLNASNKSRIIVGVYDEEMLSIQEIIDLATKFNRKITAYGRKYDQLYDMIVKLNDKTQTKFLAKPIFFDFKQANKEQNSVILITSTPERIYQRFIRILEKEDVFLRFKKSDHVIMLAPPINGIEQTHAKVLDEIAKVTSNLVDISESDFRVARPSRDDLAELIAKLEPKYFIPIQGLYRYLVVAGNIAHKAKIKKSNIVILQNRRAVNFIDGNLFSQKKVIKCESEVFVDGFGVGDISFEVLRERELLSRDGVLIISMLYDYSSKKILSKPTITEYGILSRENKEEINQIIDDIIVDNFASLTKISDKIIRELQEKIQKSIKRKIFRLYDKEPMVVLVVQNTHG</sequence>
<dbReference type="InterPro" id="IPR055132">
    <property type="entry name" value="RNase_J_b_CASP"/>
</dbReference>
<proteinExistence type="predicted"/>